<proteinExistence type="inferred from homology"/>
<dbReference type="NCBIfam" id="TIGR01496">
    <property type="entry name" value="DHPS"/>
    <property type="match status" value="1"/>
</dbReference>
<dbReference type="SUPFAM" id="SSF51717">
    <property type="entry name" value="Dihydropteroate synthetase-like"/>
    <property type="match status" value="1"/>
</dbReference>
<comment type="cofactor">
    <cofactor evidence="2 9">
        <name>Mg(2+)</name>
        <dbReference type="ChEBI" id="CHEBI:18420"/>
    </cofactor>
</comment>
<evidence type="ECO:0000256" key="6">
    <source>
        <dbReference type="ARBA" id="ARBA00022723"/>
    </source>
</evidence>
<evidence type="ECO:0000256" key="4">
    <source>
        <dbReference type="ARBA" id="ARBA00012458"/>
    </source>
</evidence>
<dbReference type="EMBL" id="BSPQ01000001">
    <property type="protein sequence ID" value="GLS89254.1"/>
    <property type="molecule type" value="Genomic_DNA"/>
</dbReference>
<dbReference type="InterPro" id="IPR011005">
    <property type="entry name" value="Dihydropteroate_synth-like_sf"/>
</dbReference>
<name>A0ABQ6DVV0_9GAMM</name>
<dbReference type="PROSITE" id="PS00793">
    <property type="entry name" value="DHPS_2"/>
    <property type="match status" value="1"/>
</dbReference>
<dbReference type="PANTHER" id="PTHR20941">
    <property type="entry name" value="FOLATE SYNTHESIS PROTEINS"/>
    <property type="match status" value="1"/>
</dbReference>
<dbReference type="Gene3D" id="3.20.20.20">
    <property type="entry name" value="Dihydropteroate synthase-like"/>
    <property type="match status" value="1"/>
</dbReference>
<evidence type="ECO:0000256" key="8">
    <source>
        <dbReference type="ARBA" id="ARBA00022909"/>
    </source>
</evidence>
<dbReference type="PANTHER" id="PTHR20941:SF1">
    <property type="entry name" value="FOLIC ACID SYNTHESIS PROTEIN FOL1"/>
    <property type="match status" value="1"/>
</dbReference>
<comment type="pathway">
    <text evidence="3 9">Cofactor biosynthesis; tetrahydrofolate biosynthesis; 7,8-dihydrofolate from 2-amino-4-hydroxy-6-hydroxymethyl-7,8-dihydropteridine diphosphate and 4-aminobenzoate: step 1/2.</text>
</comment>
<comment type="similarity">
    <text evidence="9">Belongs to the DHPS family.</text>
</comment>
<dbReference type="Proteomes" id="UP001157353">
    <property type="component" value="Unassembled WGS sequence"/>
</dbReference>
<comment type="catalytic activity">
    <reaction evidence="1">
        <text>(7,8-dihydropterin-6-yl)methyl diphosphate + 4-aminobenzoate = 7,8-dihydropteroate + diphosphate</text>
        <dbReference type="Rhea" id="RHEA:19949"/>
        <dbReference type="ChEBI" id="CHEBI:17836"/>
        <dbReference type="ChEBI" id="CHEBI:17839"/>
        <dbReference type="ChEBI" id="CHEBI:33019"/>
        <dbReference type="ChEBI" id="CHEBI:72950"/>
        <dbReference type="EC" id="2.5.1.15"/>
    </reaction>
</comment>
<keyword evidence="8 9" id="KW-0289">Folate biosynthesis</keyword>
<keyword evidence="6 9" id="KW-0479">Metal-binding</keyword>
<evidence type="ECO:0000313" key="12">
    <source>
        <dbReference type="Proteomes" id="UP001157353"/>
    </source>
</evidence>
<comment type="caution">
    <text evidence="11">The sequence shown here is derived from an EMBL/GenBank/DDBJ whole genome shotgun (WGS) entry which is preliminary data.</text>
</comment>
<evidence type="ECO:0000256" key="2">
    <source>
        <dbReference type="ARBA" id="ARBA00001946"/>
    </source>
</evidence>
<accession>A0ABQ6DVV0</accession>
<dbReference type="InterPro" id="IPR006390">
    <property type="entry name" value="DHP_synth_dom"/>
</dbReference>
<reference evidence="12" key="1">
    <citation type="journal article" date="2019" name="Int. J. Syst. Evol. Microbiol.">
        <title>The Global Catalogue of Microorganisms (GCM) 10K type strain sequencing project: providing services to taxonomists for standard genome sequencing and annotation.</title>
        <authorList>
            <consortium name="The Broad Institute Genomics Platform"/>
            <consortium name="The Broad Institute Genome Sequencing Center for Infectious Disease"/>
            <person name="Wu L."/>
            <person name="Ma J."/>
        </authorList>
    </citation>
    <scope>NUCLEOTIDE SEQUENCE [LARGE SCALE GENOMIC DNA]</scope>
    <source>
        <strain evidence="12">NBRC 103166</strain>
    </source>
</reference>
<evidence type="ECO:0000256" key="9">
    <source>
        <dbReference type="RuleBase" id="RU361205"/>
    </source>
</evidence>
<keyword evidence="5 9" id="KW-0808">Transferase</keyword>
<dbReference type="InterPro" id="IPR000489">
    <property type="entry name" value="Pterin-binding_dom"/>
</dbReference>
<dbReference type="EC" id="2.5.1.15" evidence="4 9"/>
<dbReference type="RefSeq" id="WP_284202377.1">
    <property type="nucleotide sequence ID" value="NZ_BSPQ01000001.1"/>
</dbReference>
<gene>
    <name evidence="11" type="primary">folP-2</name>
    <name evidence="11" type="ORF">GCM10007916_03210</name>
</gene>
<dbReference type="Pfam" id="PF00809">
    <property type="entry name" value="Pterin_bind"/>
    <property type="match status" value="1"/>
</dbReference>
<evidence type="ECO:0000256" key="7">
    <source>
        <dbReference type="ARBA" id="ARBA00022842"/>
    </source>
</evidence>
<keyword evidence="7 9" id="KW-0460">Magnesium</keyword>
<dbReference type="CDD" id="cd00739">
    <property type="entry name" value="DHPS"/>
    <property type="match status" value="1"/>
</dbReference>
<evidence type="ECO:0000256" key="3">
    <source>
        <dbReference type="ARBA" id="ARBA00004763"/>
    </source>
</evidence>
<feature type="domain" description="Pterin-binding" evidence="10">
    <location>
        <begin position="15"/>
        <end position="267"/>
    </location>
</feature>
<dbReference type="InterPro" id="IPR045031">
    <property type="entry name" value="DHP_synth-like"/>
</dbReference>
<keyword evidence="12" id="KW-1185">Reference proteome</keyword>
<dbReference type="PROSITE" id="PS50972">
    <property type="entry name" value="PTERIN_BINDING"/>
    <property type="match status" value="1"/>
</dbReference>
<evidence type="ECO:0000256" key="1">
    <source>
        <dbReference type="ARBA" id="ARBA00000012"/>
    </source>
</evidence>
<dbReference type="PROSITE" id="PS00792">
    <property type="entry name" value="DHPS_1"/>
    <property type="match status" value="1"/>
</dbReference>
<organism evidence="11 12">
    <name type="scientific">Psychromonas marina</name>
    <dbReference type="NCBI Taxonomy" id="88364"/>
    <lineage>
        <taxon>Bacteria</taxon>
        <taxon>Pseudomonadati</taxon>
        <taxon>Pseudomonadota</taxon>
        <taxon>Gammaproteobacteria</taxon>
        <taxon>Alteromonadales</taxon>
        <taxon>Psychromonadaceae</taxon>
        <taxon>Psychromonas</taxon>
    </lineage>
</organism>
<evidence type="ECO:0000256" key="5">
    <source>
        <dbReference type="ARBA" id="ARBA00022679"/>
    </source>
</evidence>
<comment type="function">
    <text evidence="9">Catalyzes the condensation of para-aminobenzoate (pABA) with 6-hydroxymethyl-7,8-dihydropterin diphosphate (DHPt-PP) to form 7,8-dihydropteroate (H2Pte), the immediate precursor of folate derivatives.</text>
</comment>
<evidence type="ECO:0000259" key="10">
    <source>
        <dbReference type="PROSITE" id="PS50972"/>
    </source>
</evidence>
<protein>
    <recommendedName>
        <fullName evidence="4 9">Dihydropteroate synthase</fullName>
        <shortName evidence="9">DHPS</shortName>
        <ecNumber evidence="4 9">2.5.1.15</ecNumber>
    </recommendedName>
    <alternativeName>
        <fullName evidence="9">Dihydropteroate pyrophosphorylase</fullName>
    </alternativeName>
</protein>
<sequence length="278" mass="29917">MQLQSGHKTLDLSTPQVMGILNVTPDSFSDGGNFSNIDNALIQATKMVEQGATIIDIGGESTRPGAADVATQEELDRVLPVIEKISQQLDCWISIDTSKASVMTEAVKAGANIINDVRALQEQGALEAAVAAQVPVCLMHMQGAPRSMQTAPHYENLLGDVESFLLGRAETCINAGIKRDNIILDLGFGFGKQLKHNFELLAATKQFVDLGYPLLTGVSRKSMFGHLLNRDINERLAGSLAGALIAIQQGSQIIRVHDVAETVDIIKVLQQVSAFNKK</sequence>
<evidence type="ECO:0000313" key="11">
    <source>
        <dbReference type="EMBL" id="GLS89254.1"/>
    </source>
</evidence>